<sequence length="139" mass="16967">MRQNKFKKIEKEKRKLAFEKAHEIRKFEIGLYWKRATYFWAFIASAFVAYIAVISSKNEAFEDKDNYAFIITCIGLIFSFSWYLVNRASKHWQTNWEKIIDDLEDEFTGNLMKRHIKNNNKWYELTYRIDSPYQELIRL</sequence>
<comment type="caution">
    <text evidence="2">The sequence shown here is derived from an EMBL/GenBank/DDBJ whole genome shotgun (WGS) entry which is preliminary data.</text>
</comment>
<keyword evidence="1" id="KW-0812">Transmembrane</keyword>
<gene>
    <name evidence="2" type="ORF">HMPREF1981_00187</name>
</gene>
<evidence type="ECO:0000256" key="1">
    <source>
        <dbReference type="SAM" id="Phobius"/>
    </source>
</evidence>
<name>U2E8K8_9BACE</name>
<dbReference type="PATRIC" id="fig|1321819.3.peg.175"/>
<reference evidence="2 3" key="1">
    <citation type="submission" date="2013-08" db="EMBL/GenBank/DDBJ databases">
        <authorList>
            <person name="Weinstock G."/>
            <person name="Sodergren E."/>
            <person name="Wylie T."/>
            <person name="Fulton L."/>
            <person name="Fulton R."/>
            <person name="Fronick C."/>
            <person name="O'Laughlin M."/>
            <person name="Godfrey J."/>
            <person name="Miner T."/>
            <person name="Herter B."/>
            <person name="Appelbaum E."/>
            <person name="Cordes M."/>
            <person name="Lek S."/>
            <person name="Wollam A."/>
            <person name="Pepin K.H."/>
            <person name="Palsikar V.B."/>
            <person name="Mitreva M."/>
            <person name="Wilson R.K."/>
        </authorList>
    </citation>
    <scope>NUCLEOTIDE SEQUENCE [LARGE SCALE GENOMIC DNA]</scope>
    <source>
        <strain evidence="2 3">F0041</strain>
    </source>
</reference>
<keyword evidence="1" id="KW-1133">Transmembrane helix</keyword>
<organism evidence="2 3">
    <name type="scientific">Bacteroides pyogenes F0041</name>
    <dbReference type="NCBI Taxonomy" id="1321819"/>
    <lineage>
        <taxon>Bacteria</taxon>
        <taxon>Pseudomonadati</taxon>
        <taxon>Bacteroidota</taxon>
        <taxon>Bacteroidia</taxon>
        <taxon>Bacteroidales</taxon>
        <taxon>Bacteroidaceae</taxon>
        <taxon>Bacteroides</taxon>
    </lineage>
</organism>
<proteinExistence type="predicted"/>
<feature type="transmembrane region" description="Helical" evidence="1">
    <location>
        <begin position="36"/>
        <end position="55"/>
    </location>
</feature>
<dbReference type="Pfam" id="PF24838">
    <property type="entry name" value="8xMP"/>
    <property type="match status" value="1"/>
</dbReference>
<accession>U2E8K8</accession>
<dbReference type="RefSeq" id="WP_021645593.1">
    <property type="nucleotide sequence ID" value="NZ_KE993111.1"/>
</dbReference>
<feature type="transmembrane region" description="Helical" evidence="1">
    <location>
        <begin position="67"/>
        <end position="85"/>
    </location>
</feature>
<dbReference type="Proteomes" id="UP000016496">
    <property type="component" value="Unassembled WGS sequence"/>
</dbReference>
<evidence type="ECO:0000313" key="3">
    <source>
        <dbReference type="Proteomes" id="UP000016496"/>
    </source>
</evidence>
<dbReference type="InterPro" id="IPR056918">
    <property type="entry name" value="8xMP"/>
</dbReference>
<dbReference type="EMBL" id="AWSV01000013">
    <property type="protein sequence ID" value="ERI88871.1"/>
    <property type="molecule type" value="Genomic_DNA"/>
</dbReference>
<keyword evidence="1" id="KW-0472">Membrane</keyword>
<protein>
    <submittedName>
        <fullName evidence="2">Uncharacterized protein</fullName>
    </submittedName>
</protein>
<dbReference type="HOGENOM" id="CLU_1841156_0_0_10"/>
<evidence type="ECO:0000313" key="2">
    <source>
        <dbReference type="EMBL" id="ERI88871.1"/>
    </source>
</evidence>
<dbReference type="AlphaFoldDB" id="U2E8K8"/>